<gene>
    <name evidence="2" type="ORF">BD310DRAFT_803998</name>
</gene>
<proteinExistence type="predicted"/>
<dbReference type="STRING" id="114155.A0A4Q9QE92"/>
<evidence type="ECO:0000256" key="1">
    <source>
        <dbReference type="SAM" id="Coils"/>
    </source>
</evidence>
<feature type="coiled-coil region" evidence="1">
    <location>
        <begin position="202"/>
        <end position="229"/>
    </location>
</feature>
<name>A0A4Q9QE92_9APHY</name>
<dbReference type="EMBL" id="ML145084">
    <property type="protein sequence ID" value="TBU65566.1"/>
    <property type="molecule type" value="Genomic_DNA"/>
</dbReference>
<dbReference type="Proteomes" id="UP000292082">
    <property type="component" value="Unassembled WGS sequence"/>
</dbReference>
<evidence type="ECO:0000313" key="2">
    <source>
        <dbReference type="EMBL" id="TBU65566.1"/>
    </source>
</evidence>
<dbReference type="AlphaFoldDB" id="A0A4Q9QE92"/>
<keyword evidence="3" id="KW-1185">Reference proteome</keyword>
<accession>A0A4Q9QE92</accession>
<protein>
    <submittedName>
        <fullName evidence="2">Uncharacterized protein</fullName>
    </submittedName>
</protein>
<dbReference type="PANTHER" id="PTHR41390">
    <property type="entry name" value="CHROMOSOME 7, WHOLE GENOME SHOTGUN SEQUENCE"/>
    <property type="match status" value="1"/>
</dbReference>
<sequence>MDPATPANVAKGAAITCEFLSRHTIAIVSGTFTAVHALYRGSSHPTPLALSAAVNGGIAGTLFFSIREAAIRPLLRRSGHSAHTTPDTSSQPSWSHLRMHDVPETIISSALTGGIINAWRRGSAGIWAGARTAAVICTVLQFGFNELSVMRVKFVSRQMQESQPRLEIVPSPSDTPEEPRTSLFDRLMAVIGFRKLTDEEYMKALKKQRDAALERIAVLEHEQREKERSEADGAT</sequence>
<keyword evidence="1" id="KW-0175">Coiled coil</keyword>
<reference evidence="2 3" key="1">
    <citation type="submission" date="2019-01" db="EMBL/GenBank/DDBJ databases">
        <title>Draft genome sequences of three monokaryotic isolates of the white-rot basidiomycete fungus Dichomitus squalens.</title>
        <authorList>
            <consortium name="DOE Joint Genome Institute"/>
            <person name="Lopez S.C."/>
            <person name="Andreopoulos B."/>
            <person name="Pangilinan J."/>
            <person name="Lipzen A."/>
            <person name="Riley R."/>
            <person name="Ahrendt S."/>
            <person name="Ng V."/>
            <person name="Barry K."/>
            <person name="Daum C."/>
            <person name="Grigoriev I.V."/>
            <person name="Hilden K.S."/>
            <person name="Makela M.R."/>
            <person name="de Vries R.P."/>
        </authorList>
    </citation>
    <scope>NUCLEOTIDE SEQUENCE [LARGE SCALE GENOMIC DNA]</scope>
    <source>
        <strain evidence="2 3">CBS 464.89</strain>
    </source>
</reference>
<organism evidence="2 3">
    <name type="scientific">Dichomitus squalens</name>
    <dbReference type="NCBI Taxonomy" id="114155"/>
    <lineage>
        <taxon>Eukaryota</taxon>
        <taxon>Fungi</taxon>
        <taxon>Dikarya</taxon>
        <taxon>Basidiomycota</taxon>
        <taxon>Agaricomycotina</taxon>
        <taxon>Agaricomycetes</taxon>
        <taxon>Polyporales</taxon>
        <taxon>Polyporaceae</taxon>
        <taxon>Dichomitus</taxon>
    </lineage>
</organism>
<evidence type="ECO:0000313" key="3">
    <source>
        <dbReference type="Proteomes" id="UP000292082"/>
    </source>
</evidence>
<dbReference type="PANTHER" id="PTHR41390:SF1">
    <property type="entry name" value="NADH-UBIQUINONE OXIDOREDUCTASE 213 KDA SUBUNIT"/>
    <property type="match status" value="1"/>
</dbReference>